<name>A0ABT1MU48_9RHOB</name>
<gene>
    <name evidence="1" type="ORF">MLD63_15690</name>
</gene>
<dbReference type="Proteomes" id="UP001203945">
    <property type="component" value="Unassembled WGS sequence"/>
</dbReference>
<dbReference type="EMBL" id="JAKZEU010000006">
    <property type="protein sequence ID" value="MCQ0971864.1"/>
    <property type="molecule type" value="Genomic_DNA"/>
</dbReference>
<evidence type="ECO:0000313" key="1">
    <source>
        <dbReference type="EMBL" id="MCQ0971864.1"/>
    </source>
</evidence>
<comment type="caution">
    <text evidence="1">The sequence shown here is derived from an EMBL/GenBank/DDBJ whole genome shotgun (WGS) entry which is preliminary data.</text>
</comment>
<dbReference type="Gene3D" id="1.25.40.10">
    <property type="entry name" value="Tetratricopeptide repeat domain"/>
    <property type="match status" value="1"/>
</dbReference>
<evidence type="ECO:0008006" key="3">
    <source>
        <dbReference type="Google" id="ProtNLM"/>
    </source>
</evidence>
<organism evidence="1 2">
    <name type="scientific">Paracoccus albicereus</name>
    <dbReference type="NCBI Taxonomy" id="2922394"/>
    <lineage>
        <taxon>Bacteria</taxon>
        <taxon>Pseudomonadati</taxon>
        <taxon>Pseudomonadota</taxon>
        <taxon>Alphaproteobacteria</taxon>
        <taxon>Rhodobacterales</taxon>
        <taxon>Paracoccaceae</taxon>
        <taxon>Paracoccus</taxon>
    </lineage>
</organism>
<dbReference type="RefSeq" id="WP_255330870.1">
    <property type="nucleotide sequence ID" value="NZ_JAKZEU010000006.1"/>
</dbReference>
<sequence>MPADPVPQSSIAGFRQDRIGARIVGLLNVLRLERDFGAKAQFLWLAEPHGPYPELADPRDFLDADFVDRHITLIGERADLSARRNLMAEAARMDRAHFKDALAKGALFHSDAAFGILRMIDESPDEVRASVARITADLPLAPRLAAALDRARERLAQHWGGTAPLAIHVRRGDLLDGLPWSLSSWPAKYVPDEFFRAWVASHDGPVIAFSDTPAAIAHLAQGNPRIVPVGDLLDDAGMLPAQRDVLDLMLMAGCTRVGAPSGSAFSRAAEIVGLATVDSLPADLPTDLREAAHDALLDRALSRPDSFFAPGDLAQSLQYAAPHAVAAGRAGDVMASFAAQETLCAAHPFVRRLLAATAMSDGDHEAAMTQVRLALEDPRLQRRDRLQCQHVKTMADLVNLSDDDPRIDAAFLSEIFLPRNYGRPFLPQLAARALGRTGRAGQALLLPVRLAKGLSAPAPADEPRSTQPDLLPEWCYLSDWEELLPNDRARQSLRLSPGLNGKLSHVGCGAEMIEAITADQSVSTLTSADGDRVGLHAACLSLHGRYRRALELLHWLDRQQPGDVLTLKRIADTCFRIGNLQAGMETLDRALALDRENPLMQLSKARRMAQQRRPKPALFHLSRAEGLWPGLDLMAQQRKLVERALTRPRKT</sequence>
<reference evidence="1 2" key="1">
    <citation type="submission" date="2022-03" db="EMBL/GenBank/DDBJ databases">
        <authorList>
            <person name="He Y."/>
        </authorList>
    </citation>
    <scope>NUCLEOTIDE SEQUENCE [LARGE SCALE GENOMIC DNA]</scope>
    <source>
        <strain evidence="1 2">TK19116</strain>
    </source>
</reference>
<keyword evidence="2" id="KW-1185">Reference proteome</keyword>
<dbReference type="SUPFAM" id="SSF48452">
    <property type="entry name" value="TPR-like"/>
    <property type="match status" value="1"/>
</dbReference>
<dbReference type="InterPro" id="IPR011990">
    <property type="entry name" value="TPR-like_helical_dom_sf"/>
</dbReference>
<protein>
    <recommendedName>
        <fullName evidence="3">Tetratricopeptide repeat protein</fullName>
    </recommendedName>
</protein>
<accession>A0ABT1MU48</accession>
<proteinExistence type="predicted"/>
<evidence type="ECO:0000313" key="2">
    <source>
        <dbReference type="Proteomes" id="UP001203945"/>
    </source>
</evidence>